<evidence type="ECO:0000256" key="1">
    <source>
        <dbReference type="SAM" id="MobiDB-lite"/>
    </source>
</evidence>
<dbReference type="InParanoid" id="A0LKQ6"/>
<evidence type="ECO:0000313" key="2">
    <source>
        <dbReference type="EMBL" id="ABK18008.1"/>
    </source>
</evidence>
<accession>A0LKQ6</accession>
<sequence>MRRKERICRPGVRAARAGRSALPDRRYNERRPFCRPRRQGRSAFAPVFLESFTKQGKSGMEPGPTMPITGAGTDGTGAFRALKDISRRQGDCAETFGSTLRETLHARKSTRFHVMLFAR</sequence>
<gene>
    <name evidence="2" type="ordered locus">Sfum_2327</name>
</gene>
<feature type="region of interest" description="Disordered" evidence="1">
    <location>
        <begin position="1"/>
        <end position="22"/>
    </location>
</feature>
<evidence type="ECO:0000313" key="3">
    <source>
        <dbReference type="Proteomes" id="UP000001784"/>
    </source>
</evidence>
<proteinExistence type="predicted"/>
<protein>
    <submittedName>
        <fullName evidence="2">Uncharacterized protein</fullName>
    </submittedName>
</protein>
<dbReference type="STRING" id="335543.Sfum_2327"/>
<dbReference type="EMBL" id="CP000478">
    <property type="protein sequence ID" value="ABK18008.1"/>
    <property type="molecule type" value="Genomic_DNA"/>
</dbReference>
<organism evidence="2 3">
    <name type="scientific">Syntrophobacter fumaroxidans (strain DSM 10017 / MPOB)</name>
    <dbReference type="NCBI Taxonomy" id="335543"/>
    <lineage>
        <taxon>Bacteria</taxon>
        <taxon>Pseudomonadati</taxon>
        <taxon>Thermodesulfobacteriota</taxon>
        <taxon>Syntrophobacteria</taxon>
        <taxon>Syntrophobacterales</taxon>
        <taxon>Syntrophobacteraceae</taxon>
        <taxon>Syntrophobacter</taxon>
    </lineage>
</organism>
<dbReference type="KEGG" id="sfu:Sfum_2327"/>
<keyword evidence="3" id="KW-1185">Reference proteome</keyword>
<reference evidence="2 3" key="1">
    <citation type="submission" date="2006-10" db="EMBL/GenBank/DDBJ databases">
        <title>Complete sequence of Syntrophobacter fumaroxidans MPOB.</title>
        <authorList>
            <consortium name="US DOE Joint Genome Institute"/>
            <person name="Copeland A."/>
            <person name="Lucas S."/>
            <person name="Lapidus A."/>
            <person name="Barry K."/>
            <person name="Detter J.C."/>
            <person name="Glavina del Rio T."/>
            <person name="Hammon N."/>
            <person name="Israni S."/>
            <person name="Pitluck S."/>
            <person name="Goltsman E.G."/>
            <person name="Martinez M."/>
            <person name="Schmutz J."/>
            <person name="Larimer F."/>
            <person name="Land M."/>
            <person name="Hauser L."/>
            <person name="Kyrpides N."/>
            <person name="Kim E."/>
            <person name="Boone D.R."/>
            <person name="Brockman F."/>
            <person name="Culley D."/>
            <person name="Ferry J."/>
            <person name="Gunsalus R."/>
            <person name="McInerney M.J."/>
            <person name="Morrison M."/>
            <person name="Plugge C."/>
            <person name="Rohlin L."/>
            <person name="Scholten J."/>
            <person name="Sieber J."/>
            <person name="Stams A.J.M."/>
            <person name="Worm P."/>
            <person name="Henstra A.M."/>
            <person name="Richardson P."/>
        </authorList>
    </citation>
    <scope>NUCLEOTIDE SEQUENCE [LARGE SCALE GENOMIC DNA]</scope>
    <source>
        <strain evidence="3">DSM 10017 / MPOB</strain>
    </source>
</reference>
<dbReference type="HOGENOM" id="CLU_2060262_0_0_7"/>
<dbReference type="Proteomes" id="UP000001784">
    <property type="component" value="Chromosome"/>
</dbReference>
<feature type="region of interest" description="Disordered" evidence="1">
    <location>
        <begin position="54"/>
        <end position="77"/>
    </location>
</feature>
<name>A0LKQ6_SYNFM</name>
<dbReference type="AlphaFoldDB" id="A0LKQ6"/>